<reference evidence="8 9" key="1">
    <citation type="submission" date="2024-05" db="EMBL/GenBank/DDBJ databases">
        <title>Microbispora sp.ZYX-F-249.</title>
        <authorList>
            <person name="Xie H."/>
        </authorList>
    </citation>
    <scope>NUCLEOTIDE SEQUENCE [LARGE SCALE GENOMIC DNA]</scope>
    <source>
        <strain evidence="8 9">ZYX-F-249</strain>
    </source>
</reference>
<evidence type="ECO:0000256" key="6">
    <source>
        <dbReference type="SAM" id="SignalP"/>
    </source>
</evidence>
<dbReference type="SUPFAM" id="SSF75005">
    <property type="entry name" value="Arabinanase/levansucrase/invertase"/>
    <property type="match status" value="1"/>
</dbReference>
<evidence type="ECO:0000256" key="2">
    <source>
        <dbReference type="ARBA" id="ARBA00009865"/>
    </source>
</evidence>
<comment type="caution">
    <text evidence="8">The sequence shown here is derived from an EMBL/GenBank/DDBJ whole genome shotgun (WGS) entry which is preliminary data.</text>
</comment>
<dbReference type="InterPro" id="IPR023296">
    <property type="entry name" value="Glyco_hydro_beta-prop_sf"/>
</dbReference>
<keyword evidence="9" id="KW-1185">Reference proteome</keyword>
<sequence length="761" mass="80796">MRQLVIGALLLASTVVTSPPAQAAAPATGPASSTPATYSNPVSGDAVRTFPDPAMIRGKDGLWYAYGTTNPIDGKNEHILPMLTSADMVHWTYAGDVYTGEDHPSWWPNGARPWAPDIRYVNGNYHLTYSLSTSGVGLATSPHPTGPWTDRGRIVPAGGSGCPTNNIDQAVYTDVNGDNYLYWGSYDTICVAKMNADATEVTGEVTQIGRGRRMEGGFVVRRDDWYYLFYSDAGCCDGAFSGYTVKVGRSDNPLGPFTTPTGVDLMDLTSKDGIVLAANGNGWVGPGHNAIQTDLSGQDWLVYHAIPSSAPEFGPVTTTWGTTIANLARRPLMIDRLDWIDGWPVVRAGAGPSTGEQPAPVTTWSVGSTFNSGTDGWKGPWKPASDPDSLGHLTGKGSTSELSDETVQGDVRVEADLRLGEGGSAAGLFVTRENGARNITAWLDREQGALVVTTKVNGKTTTASSPLPASFDYGSWHNVAAERRGNALVVSVSADRLGDPLATVATTLPGGAPTSGAIGVTTRGAADADNVGAAPLYTPVTERVADPVLGERLTAYSDEFDGTGTPTAWARVRNPSATLSNGSLVWPTQNAELFQGTNTASILLRDAPQGDFAVETKLTFDGTRGNQQAGLLLYENDDRWLKLTHTVLPLNQGNGAVLHQTEFGKEGPRPGATPPTAVANAPMFGGPAARTTWLRLLYHYDEENGEHDVRMASSTDGTHWIWGGSWSLPRTGPVRIGLISMNTAGATATFDYLRTYEVTSR</sequence>
<keyword evidence="4" id="KW-0326">Glycosidase</keyword>
<feature type="signal peptide" evidence="6">
    <location>
        <begin position="1"/>
        <end position="23"/>
    </location>
</feature>
<evidence type="ECO:0000259" key="7">
    <source>
        <dbReference type="Pfam" id="PF17851"/>
    </source>
</evidence>
<evidence type="ECO:0000256" key="5">
    <source>
        <dbReference type="SAM" id="MobiDB-lite"/>
    </source>
</evidence>
<feature type="region of interest" description="Disordered" evidence="5">
    <location>
        <begin position="21"/>
        <end position="44"/>
    </location>
</feature>
<evidence type="ECO:0000313" key="8">
    <source>
        <dbReference type="EMBL" id="MEN3533695.1"/>
    </source>
</evidence>
<dbReference type="CDD" id="cd18616">
    <property type="entry name" value="GH43_ABN-like"/>
    <property type="match status" value="1"/>
</dbReference>
<dbReference type="Pfam" id="PF17851">
    <property type="entry name" value="GH43_C2"/>
    <property type="match status" value="1"/>
</dbReference>
<evidence type="ECO:0000313" key="9">
    <source>
        <dbReference type="Proteomes" id="UP001447516"/>
    </source>
</evidence>
<evidence type="ECO:0000256" key="3">
    <source>
        <dbReference type="ARBA" id="ARBA00022801"/>
    </source>
</evidence>
<organism evidence="8 9">
    <name type="scientific">Microbispora maris</name>
    <dbReference type="NCBI Taxonomy" id="3144104"/>
    <lineage>
        <taxon>Bacteria</taxon>
        <taxon>Bacillati</taxon>
        <taxon>Actinomycetota</taxon>
        <taxon>Actinomycetes</taxon>
        <taxon>Streptosporangiales</taxon>
        <taxon>Streptosporangiaceae</taxon>
        <taxon>Microbispora</taxon>
    </lineage>
</organism>
<dbReference type="Proteomes" id="UP001447516">
    <property type="component" value="Unassembled WGS sequence"/>
</dbReference>
<proteinExistence type="inferred from homology"/>
<dbReference type="SUPFAM" id="SSF49899">
    <property type="entry name" value="Concanavalin A-like lectins/glucanases"/>
    <property type="match status" value="1"/>
</dbReference>
<dbReference type="InterPro" id="IPR041542">
    <property type="entry name" value="GH43_C2"/>
</dbReference>
<comment type="similarity">
    <text evidence="2">Belongs to the glycosyl hydrolase 43 family.</text>
</comment>
<protein>
    <submittedName>
        <fullName evidence="8">Family 43 glycosylhydrolase</fullName>
    </submittedName>
</protein>
<dbReference type="InterPro" id="IPR013320">
    <property type="entry name" value="ConA-like_dom_sf"/>
</dbReference>
<feature type="compositionally biased region" description="Low complexity" evidence="5">
    <location>
        <begin position="21"/>
        <end position="39"/>
    </location>
</feature>
<dbReference type="PANTHER" id="PTHR43301:SF3">
    <property type="entry name" value="ARABINAN ENDO-1,5-ALPHA-L-ARABINOSIDASE A-RELATED"/>
    <property type="match status" value="1"/>
</dbReference>
<dbReference type="InterPro" id="IPR050727">
    <property type="entry name" value="GH43_arabinanases"/>
</dbReference>
<dbReference type="Gene3D" id="2.115.10.20">
    <property type="entry name" value="Glycosyl hydrolase domain, family 43"/>
    <property type="match status" value="1"/>
</dbReference>
<dbReference type="EMBL" id="JBDJAW010000001">
    <property type="protein sequence ID" value="MEN3533695.1"/>
    <property type="molecule type" value="Genomic_DNA"/>
</dbReference>
<keyword evidence="3" id="KW-0378">Hydrolase</keyword>
<dbReference type="Pfam" id="PF04616">
    <property type="entry name" value="Glyco_hydro_43"/>
    <property type="match status" value="1"/>
</dbReference>
<gene>
    <name evidence="8" type="ORF">AAH991_01155</name>
</gene>
<comment type="pathway">
    <text evidence="1">Glycan metabolism; L-arabinan degradation.</text>
</comment>
<dbReference type="InterPro" id="IPR006710">
    <property type="entry name" value="Glyco_hydro_43"/>
</dbReference>
<dbReference type="Gene3D" id="2.60.120.200">
    <property type="match status" value="1"/>
</dbReference>
<accession>A0ABV0AEB1</accession>
<dbReference type="Gene3D" id="2.60.120.560">
    <property type="entry name" value="Exo-inulinase, domain 1"/>
    <property type="match status" value="1"/>
</dbReference>
<dbReference type="RefSeq" id="WP_346224055.1">
    <property type="nucleotide sequence ID" value="NZ_JBDJAW010000001.1"/>
</dbReference>
<keyword evidence="6" id="KW-0732">Signal</keyword>
<dbReference type="PANTHER" id="PTHR43301">
    <property type="entry name" value="ARABINAN ENDO-1,5-ALPHA-L-ARABINOSIDASE"/>
    <property type="match status" value="1"/>
</dbReference>
<name>A0ABV0AEB1_9ACTN</name>
<evidence type="ECO:0000256" key="4">
    <source>
        <dbReference type="ARBA" id="ARBA00023295"/>
    </source>
</evidence>
<feature type="chain" id="PRO_5046042298" evidence="6">
    <location>
        <begin position="24"/>
        <end position="761"/>
    </location>
</feature>
<feature type="region of interest" description="Disordered" evidence="5">
    <location>
        <begin position="370"/>
        <end position="406"/>
    </location>
</feature>
<evidence type="ECO:0000256" key="1">
    <source>
        <dbReference type="ARBA" id="ARBA00004834"/>
    </source>
</evidence>
<feature type="domain" description="Beta-xylosidase C-terminal Concanavalin A-like" evidence="7">
    <location>
        <begin position="557"/>
        <end position="705"/>
    </location>
</feature>